<reference evidence="3 4" key="1">
    <citation type="submission" date="2023-12" db="EMBL/GenBank/DDBJ databases">
        <title>Gut-associated functions are favored during microbiome assembly across C. elegans life.</title>
        <authorList>
            <person name="Zimmermann J."/>
        </authorList>
    </citation>
    <scope>NUCLEOTIDE SEQUENCE [LARGE SCALE GENOMIC DNA]</scope>
    <source>
        <strain evidence="3 4">JUb134</strain>
    </source>
</reference>
<organism evidence="3 4">
    <name type="scientific">Sphingomonas molluscorum</name>
    <dbReference type="NCBI Taxonomy" id="418184"/>
    <lineage>
        <taxon>Bacteria</taxon>
        <taxon>Pseudomonadati</taxon>
        <taxon>Pseudomonadota</taxon>
        <taxon>Alphaproteobacteria</taxon>
        <taxon>Sphingomonadales</taxon>
        <taxon>Sphingomonadaceae</taxon>
        <taxon>Sphingomonas</taxon>
    </lineage>
</organism>
<dbReference type="Proteomes" id="UP001380365">
    <property type="component" value="Unassembled WGS sequence"/>
</dbReference>
<comment type="similarity">
    <text evidence="1 2">Belongs to the UPF0178 family.</text>
</comment>
<dbReference type="EMBL" id="JBBGZA010000001">
    <property type="protein sequence ID" value="MEJ5094135.1"/>
    <property type="molecule type" value="Genomic_DNA"/>
</dbReference>
<sequence length="151" mass="15846">MSTSLRVLVDADACPVKDEVYRVAERHGAQVTIVSNAWLRVPPGVERVVVDSGFDAADDWIAEHADARSVVVTADILLADRALKAGASVVAPSGKPFTTASIGSAIAVRAIMADLRAGGEQIGGPPPFSKADRSRFLQALDTLLVRLARTG</sequence>
<evidence type="ECO:0000313" key="4">
    <source>
        <dbReference type="Proteomes" id="UP001380365"/>
    </source>
</evidence>
<comment type="caution">
    <text evidence="3">The sequence shown here is derived from an EMBL/GenBank/DDBJ whole genome shotgun (WGS) entry which is preliminary data.</text>
</comment>
<accession>A0ABU8Q596</accession>
<name>A0ABU8Q596_9SPHN</name>
<dbReference type="InterPro" id="IPR003791">
    <property type="entry name" value="UPF0178"/>
</dbReference>
<dbReference type="HAMAP" id="MF_00489">
    <property type="entry name" value="UPF0178"/>
    <property type="match status" value="1"/>
</dbReference>
<gene>
    <name evidence="3" type="ORF">WH159_06230</name>
</gene>
<dbReference type="RefSeq" id="WP_132882654.1">
    <property type="nucleotide sequence ID" value="NZ_JBBGZA010000001.1"/>
</dbReference>
<dbReference type="PANTHER" id="PTHR35146">
    <property type="entry name" value="UPF0178 PROTEIN YAII"/>
    <property type="match status" value="1"/>
</dbReference>
<evidence type="ECO:0000256" key="2">
    <source>
        <dbReference type="HAMAP-Rule" id="MF_00489"/>
    </source>
</evidence>
<evidence type="ECO:0000313" key="3">
    <source>
        <dbReference type="EMBL" id="MEJ5094135.1"/>
    </source>
</evidence>
<dbReference type="PANTHER" id="PTHR35146:SF1">
    <property type="entry name" value="UPF0178 PROTEIN YAII"/>
    <property type="match status" value="1"/>
</dbReference>
<evidence type="ECO:0000256" key="1">
    <source>
        <dbReference type="ARBA" id="ARBA00008522"/>
    </source>
</evidence>
<dbReference type="Pfam" id="PF02639">
    <property type="entry name" value="DUF188"/>
    <property type="match status" value="1"/>
</dbReference>
<dbReference type="NCBIfam" id="NF001095">
    <property type="entry name" value="PRK00124.1"/>
    <property type="match status" value="1"/>
</dbReference>
<protein>
    <recommendedName>
        <fullName evidence="2">UPF0178 protein WH159_06230</fullName>
    </recommendedName>
</protein>
<keyword evidence="4" id="KW-1185">Reference proteome</keyword>
<proteinExistence type="inferred from homology"/>